<evidence type="ECO:0000313" key="3">
    <source>
        <dbReference type="EMBL" id="COW88313.1"/>
    </source>
</evidence>
<evidence type="ECO:0000313" key="2">
    <source>
        <dbReference type="EMBL" id="CFE48926.1"/>
    </source>
</evidence>
<reference evidence="4 5" key="1">
    <citation type="submission" date="2015-03" db="EMBL/GenBank/DDBJ databases">
        <authorList>
            <consortium name="Pathogen Informatics"/>
        </authorList>
    </citation>
    <scope>NUCLEOTIDE SEQUENCE [LARGE SCALE GENOMIC DNA]</scope>
    <source>
        <strain evidence="2 5">H09601792</strain>
        <strain evidence="3 4">M09401471</strain>
    </source>
</reference>
<accession>A0A655JGB0</accession>
<dbReference type="Proteomes" id="UP000044938">
    <property type="component" value="Unassembled WGS sequence"/>
</dbReference>
<evidence type="ECO:0000313" key="4">
    <source>
        <dbReference type="Proteomes" id="UP000044938"/>
    </source>
</evidence>
<organism evidence="3 4">
    <name type="scientific">Mycobacterium tuberculosis</name>
    <dbReference type="NCBI Taxonomy" id="1773"/>
    <lineage>
        <taxon>Bacteria</taxon>
        <taxon>Bacillati</taxon>
        <taxon>Actinomycetota</taxon>
        <taxon>Actinomycetes</taxon>
        <taxon>Mycobacteriales</taxon>
        <taxon>Mycobacteriaceae</taxon>
        <taxon>Mycobacterium</taxon>
        <taxon>Mycobacterium tuberculosis complex</taxon>
    </lineage>
</organism>
<dbReference type="AlphaFoldDB" id="A0A655JGB0"/>
<dbReference type="EMBL" id="CSAJ01000561">
    <property type="protein sequence ID" value="COW88313.1"/>
    <property type="molecule type" value="Genomic_DNA"/>
</dbReference>
<dbReference type="Proteomes" id="UP000046947">
    <property type="component" value="Unassembled WGS sequence"/>
</dbReference>
<evidence type="ECO:0000313" key="5">
    <source>
        <dbReference type="Proteomes" id="UP000046947"/>
    </source>
</evidence>
<feature type="region of interest" description="Disordered" evidence="1">
    <location>
        <begin position="1"/>
        <end position="57"/>
    </location>
</feature>
<proteinExistence type="predicted"/>
<protein>
    <submittedName>
        <fullName evidence="3">Uncharacterized protein</fullName>
    </submittedName>
</protein>
<dbReference type="EMBL" id="CFOH01000157">
    <property type="protein sequence ID" value="CFE48926.1"/>
    <property type="molecule type" value="Genomic_DNA"/>
</dbReference>
<sequence>MPRSRASRIPNEPSNSAETKVRTICRPRLSDFSRLKPCGRPSPSSCTTTSSQRAERSARIVTDPSAAAGSNACSIAFCTSSVITMISAVARSESSTPRSPTRFIRIGLSTDATSFMIGRIRSMTSSRFTCSSTDIDNASWTKAIDDTRRTDSISASRPSALDVRRACSRNSAATVCRLFLTR</sequence>
<evidence type="ECO:0000256" key="1">
    <source>
        <dbReference type="SAM" id="MobiDB-lite"/>
    </source>
</evidence>
<name>A0A655JGB0_MYCTX</name>
<feature type="compositionally biased region" description="Low complexity" evidence="1">
    <location>
        <begin position="41"/>
        <end position="51"/>
    </location>
</feature>
<gene>
    <name evidence="2" type="ORF">ERS007688_01288</name>
    <name evidence="3" type="ORF">ERS007720_03473</name>
</gene>